<evidence type="ECO:0000313" key="3">
    <source>
        <dbReference type="Proteomes" id="UP000823388"/>
    </source>
</evidence>
<name>A0A8T0THY4_PANVG</name>
<comment type="caution">
    <text evidence="2">The sequence shown here is derived from an EMBL/GenBank/DDBJ whole genome shotgun (WGS) entry which is preliminary data.</text>
</comment>
<evidence type="ECO:0000313" key="2">
    <source>
        <dbReference type="EMBL" id="KAG2609228.1"/>
    </source>
</evidence>
<keyword evidence="3" id="KW-1185">Reference proteome</keyword>
<dbReference type="GO" id="GO:0003723">
    <property type="term" value="F:RNA binding"/>
    <property type="evidence" value="ECO:0007669"/>
    <property type="project" value="TreeGrafter"/>
</dbReference>
<dbReference type="GO" id="GO:0000398">
    <property type="term" value="P:mRNA splicing, via spliceosome"/>
    <property type="evidence" value="ECO:0007669"/>
    <property type="project" value="TreeGrafter"/>
</dbReference>
<dbReference type="EMBL" id="CM029043">
    <property type="protein sequence ID" value="KAG2609228.1"/>
    <property type="molecule type" value="Genomic_DNA"/>
</dbReference>
<dbReference type="PANTHER" id="PTHR31809">
    <property type="entry name" value="BUD13 HOMOLOG"/>
    <property type="match status" value="1"/>
</dbReference>
<accession>A0A8T0THY4</accession>
<sequence length="166" mass="19093">MRKSKESEKPKEIHIEWGKGLAQKREAEARLKELEAEKSKPFARTRDDPELDSMLKNRIRWGDPMAHLVKRKDPEFLLEDFGDDEKMKESGFIVPQNIPSYSWLKRGVDPPPNRYGIKPGRHWDGVDRSNGMHLTMSLPILAYNLMSSCSMQAAKGLPELECYLPA</sequence>
<evidence type="ECO:0008006" key="4">
    <source>
        <dbReference type="Google" id="ProtNLM"/>
    </source>
</evidence>
<protein>
    <recommendedName>
        <fullName evidence="4">BUD13 homolog</fullName>
    </recommendedName>
</protein>
<dbReference type="GO" id="GO:0070274">
    <property type="term" value="C:RES complex"/>
    <property type="evidence" value="ECO:0007669"/>
    <property type="project" value="TreeGrafter"/>
</dbReference>
<proteinExistence type="inferred from homology"/>
<dbReference type="Pfam" id="PF09736">
    <property type="entry name" value="Bud13"/>
    <property type="match status" value="1"/>
</dbReference>
<dbReference type="InterPro" id="IPR051112">
    <property type="entry name" value="CWC26_splicing_factor"/>
</dbReference>
<reference evidence="2" key="1">
    <citation type="submission" date="2020-05" db="EMBL/GenBank/DDBJ databases">
        <title>WGS assembly of Panicum virgatum.</title>
        <authorList>
            <person name="Lovell J.T."/>
            <person name="Jenkins J."/>
            <person name="Shu S."/>
            <person name="Juenger T.E."/>
            <person name="Schmutz J."/>
        </authorList>
    </citation>
    <scope>NUCLEOTIDE SEQUENCE</scope>
    <source>
        <strain evidence="2">AP13</strain>
    </source>
</reference>
<evidence type="ECO:0000256" key="1">
    <source>
        <dbReference type="ARBA" id="ARBA00011069"/>
    </source>
</evidence>
<organism evidence="2 3">
    <name type="scientific">Panicum virgatum</name>
    <name type="common">Blackwell switchgrass</name>
    <dbReference type="NCBI Taxonomy" id="38727"/>
    <lineage>
        <taxon>Eukaryota</taxon>
        <taxon>Viridiplantae</taxon>
        <taxon>Streptophyta</taxon>
        <taxon>Embryophyta</taxon>
        <taxon>Tracheophyta</taxon>
        <taxon>Spermatophyta</taxon>
        <taxon>Magnoliopsida</taxon>
        <taxon>Liliopsida</taxon>
        <taxon>Poales</taxon>
        <taxon>Poaceae</taxon>
        <taxon>PACMAD clade</taxon>
        <taxon>Panicoideae</taxon>
        <taxon>Panicodae</taxon>
        <taxon>Paniceae</taxon>
        <taxon>Panicinae</taxon>
        <taxon>Panicum</taxon>
        <taxon>Panicum sect. Hiantes</taxon>
    </lineage>
</organism>
<comment type="similarity">
    <text evidence="1">Belongs to the CWC26 family.</text>
</comment>
<dbReference type="PANTHER" id="PTHR31809:SF0">
    <property type="entry name" value="BUD13 HOMOLOG"/>
    <property type="match status" value="1"/>
</dbReference>
<gene>
    <name evidence="2" type="ORF">PVAP13_4KG019258</name>
</gene>
<dbReference type="AlphaFoldDB" id="A0A8T0THY4"/>
<dbReference type="GO" id="GO:0005684">
    <property type="term" value="C:U2-type spliceosomal complex"/>
    <property type="evidence" value="ECO:0007669"/>
    <property type="project" value="TreeGrafter"/>
</dbReference>
<dbReference type="Proteomes" id="UP000823388">
    <property type="component" value="Chromosome 4K"/>
</dbReference>
<dbReference type="InterPro" id="IPR018609">
    <property type="entry name" value="Bud13"/>
</dbReference>